<dbReference type="EMBL" id="JACHIF010000009">
    <property type="protein sequence ID" value="MBB5039629.1"/>
    <property type="molecule type" value="Genomic_DNA"/>
</dbReference>
<reference evidence="4 5" key="1">
    <citation type="submission" date="2020-08" db="EMBL/GenBank/DDBJ databases">
        <title>Genomic Encyclopedia of Type Strains, Phase IV (KMG-IV): sequencing the most valuable type-strain genomes for metagenomic binning, comparative biology and taxonomic classification.</title>
        <authorList>
            <person name="Goeker M."/>
        </authorList>
    </citation>
    <scope>NUCLEOTIDE SEQUENCE [LARGE SCALE GENOMIC DNA]</scope>
    <source>
        <strain evidence="4 5">DSM 12251</strain>
    </source>
</reference>
<feature type="coiled-coil region" evidence="1">
    <location>
        <begin position="148"/>
        <end position="205"/>
    </location>
</feature>
<keyword evidence="5" id="KW-1185">Reference proteome</keyword>
<evidence type="ECO:0008006" key="6">
    <source>
        <dbReference type="Google" id="ProtNLM"/>
    </source>
</evidence>
<feature type="chain" id="PRO_5030669506" description="Type IV secretion system protein VirB5" evidence="3">
    <location>
        <begin position="20"/>
        <end position="293"/>
    </location>
</feature>
<gene>
    <name evidence="4" type="ORF">HNQ64_003904</name>
</gene>
<name>A0A7W7YP30_9BACT</name>
<accession>A0A7W7YP30</accession>
<evidence type="ECO:0000256" key="1">
    <source>
        <dbReference type="SAM" id="Coils"/>
    </source>
</evidence>
<dbReference type="AlphaFoldDB" id="A0A7W7YP30"/>
<evidence type="ECO:0000256" key="2">
    <source>
        <dbReference type="SAM" id="MobiDB-lite"/>
    </source>
</evidence>
<feature type="region of interest" description="Disordered" evidence="2">
    <location>
        <begin position="240"/>
        <end position="293"/>
    </location>
</feature>
<keyword evidence="3" id="KW-0732">Signal</keyword>
<evidence type="ECO:0000256" key="3">
    <source>
        <dbReference type="SAM" id="SignalP"/>
    </source>
</evidence>
<comment type="caution">
    <text evidence="4">The sequence shown here is derived from an EMBL/GenBank/DDBJ whole genome shotgun (WGS) entry which is preliminary data.</text>
</comment>
<evidence type="ECO:0000313" key="5">
    <source>
        <dbReference type="Proteomes" id="UP000534294"/>
    </source>
</evidence>
<dbReference type="Proteomes" id="UP000534294">
    <property type="component" value="Unassembled WGS sequence"/>
</dbReference>
<protein>
    <recommendedName>
        <fullName evidence="6">Type IV secretion system protein VirB5</fullName>
    </recommendedName>
</protein>
<feature type="signal peptide" evidence="3">
    <location>
        <begin position="1"/>
        <end position="19"/>
    </location>
</feature>
<evidence type="ECO:0000313" key="4">
    <source>
        <dbReference type="EMBL" id="MBB5039629.1"/>
    </source>
</evidence>
<sequence length="293" mass="31601">MKTYLLITTALMLATAAKAQTGAVVVTSAPTLELGQSELSAKLTQILNEAQLQNEKLQTSLERLGEPRDLNASAISTIQEDIRKGATSLKTREEQLTMMQAIDGSEVFNDTAFGVMQPIGRTVIRDDGVEVERDPEKYKMEAAQLAHVKEYKKVRGEAIERKKALNRELSGIIEDLNNAQDLSNIQKLQGMITALEGQLAECNATIMVAQADSEMTLKELEGQARVVIKGKQEAAYLNRPASPDAAPLNATGTFPGAGGTSTFKLPWGRRGEEGNPELGGPETGEPEPTPPAN</sequence>
<organism evidence="4 5">
    <name type="scientific">Prosthecobacter dejongeii</name>
    <dbReference type="NCBI Taxonomy" id="48465"/>
    <lineage>
        <taxon>Bacteria</taxon>
        <taxon>Pseudomonadati</taxon>
        <taxon>Verrucomicrobiota</taxon>
        <taxon>Verrucomicrobiia</taxon>
        <taxon>Verrucomicrobiales</taxon>
        <taxon>Verrucomicrobiaceae</taxon>
        <taxon>Prosthecobacter</taxon>
    </lineage>
</organism>
<dbReference type="RefSeq" id="WP_184211594.1">
    <property type="nucleotide sequence ID" value="NZ_JACHIF010000009.1"/>
</dbReference>
<keyword evidence="1" id="KW-0175">Coiled coil</keyword>
<proteinExistence type="predicted"/>